<accession>A0ABN8P3B9</accession>
<keyword evidence="3" id="KW-1185">Reference proteome</keyword>
<protein>
    <submittedName>
        <fullName evidence="2">Uncharacterized protein</fullName>
    </submittedName>
</protein>
<name>A0ABN8P3B9_9CNID</name>
<organism evidence="2 3">
    <name type="scientific">Porites lobata</name>
    <dbReference type="NCBI Taxonomy" id="104759"/>
    <lineage>
        <taxon>Eukaryota</taxon>
        <taxon>Metazoa</taxon>
        <taxon>Cnidaria</taxon>
        <taxon>Anthozoa</taxon>
        <taxon>Hexacorallia</taxon>
        <taxon>Scleractinia</taxon>
        <taxon>Fungiina</taxon>
        <taxon>Poritidae</taxon>
        <taxon>Porites</taxon>
    </lineage>
</organism>
<dbReference type="EMBL" id="CALNXK010000045">
    <property type="protein sequence ID" value="CAH3128568.1"/>
    <property type="molecule type" value="Genomic_DNA"/>
</dbReference>
<evidence type="ECO:0000256" key="1">
    <source>
        <dbReference type="SAM" id="MobiDB-lite"/>
    </source>
</evidence>
<dbReference type="Gene3D" id="3.40.960.10">
    <property type="entry name" value="VSR Endonuclease"/>
    <property type="match status" value="1"/>
</dbReference>
<feature type="region of interest" description="Disordered" evidence="1">
    <location>
        <begin position="201"/>
        <end position="220"/>
    </location>
</feature>
<evidence type="ECO:0000313" key="2">
    <source>
        <dbReference type="EMBL" id="CAH3128568.1"/>
    </source>
</evidence>
<reference evidence="2 3" key="1">
    <citation type="submission" date="2022-05" db="EMBL/GenBank/DDBJ databases">
        <authorList>
            <consortium name="Genoscope - CEA"/>
            <person name="William W."/>
        </authorList>
    </citation>
    <scope>NUCLEOTIDE SEQUENCE [LARGE SCALE GENOMIC DNA]</scope>
</reference>
<evidence type="ECO:0000313" key="3">
    <source>
        <dbReference type="Proteomes" id="UP001159405"/>
    </source>
</evidence>
<gene>
    <name evidence="2" type="ORF">PLOB_00033678</name>
</gene>
<proteinExistence type="predicted"/>
<comment type="caution">
    <text evidence="2">The sequence shown here is derived from an EMBL/GenBank/DDBJ whole genome shotgun (WGS) entry which is preliminary data.</text>
</comment>
<sequence length="220" mass="25601">MWCPNERVKAPQTTYERAFHDKGAASPASIRWLVLGKHIHHPLCGHGGERWIAGAPVDGYDTKTQTVYHYQGSYWHGCVHCFLNDRQKIVNNGKTRDEAFFATAERTRPLREAGYRVIKKWECQDKKTRDPHQNKKQDVPHPILYDFESYHDKTQPNEATRDLIYENAQMPISVSLGDTLDREPPSICDPNPKELTLRRAVRRHNSQSADRKKKRTRRCL</sequence>
<dbReference type="Proteomes" id="UP001159405">
    <property type="component" value="Unassembled WGS sequence"/>
</dbReference>